<accession>A0A8K0GP86</accession>
<comment type="caution">
    <text evidence="1">The sequence shown here is derived from an EMBL/GenBank/DDBJ whole genome shotgun (WGS) entry which is preliminary data.</text>
</comment>
<dbReference type="AlphaFoldDB" id="A0A8K0GP86"/>
<dbReference type="EMBL" id="VOIH02000011">
    <property type="protein sequence ID" value="KAF3433464.1"/>
    <property type="molecule type" value="Genomic_DNA"/>
</dbReference>
<evidence type="ECO:0000313" key="2">
    <source>
        <dbReference type="Proteomes" id="UP000796880"/>
    </source>
</evidence>
<name>A0A8K0GP86_9ROSA</name>
<dbReference type="Proteomes" id="UP000796880">
    <property type="component" value="Unassembled WGS sequence"/>
</dbReference>
<proteinExistence type="predicted"/>
<gene>
    <name evidence="1" type="ORF">FNV43_RR24566</name>
</gene>
<protein>
    <submittedName>
        <fullName evidence="1">Uncharacterized protein</fullName>
    </submittedName>
</protein>
<reference evidence="1" key="1">
    <citation type="submission" date="2020-03" db="EMBL/GenBank/DDBJ databases">
        <title>A high-quality chromosome-level genome assembly of a woody plant with both climbing and erect habits, Rhamnella rubrinervis.</title>
        <authorList>
            <person name="Lu Z."/>
            <person name="Yang Y."/>
            <person name="Zhu X."/>
            <person name="Sun Y."/>
        </authorList>
    </citation>
    <scope>NUCLEOTIDE SEQUENCE</scope>
    <source>
        <strain evidence="1">BYM</strain>
        <tissue evidence="1">Leaf</tissue>
    </source>
</reference>
<organism evidence="1 2">
    <name type="scientific">Rhamnella rubrinervis</name>
    <dbReference type="NCBI Taxonomy" id="2594499"/>
    <lineage>
        <taxon>Eukaryota</taxon>
        <taxon>Viridiplantae</taxon>
        <taxon>Streptophyta</taxon>
        <taxon>Embryophyta</taxon>
        <taxon>Tracheophyta</taxon>
        <taxon>Spermatophyta</taxon>
        <taxon>Magnoliopsida</taxon>
        <taxon>eudicotyledons</taxon>
        <taxon>Gunneridae</taxon>
        <taxon>Pentapetalae</taxon>
        <taxon>rosids</taxon>
        <taxon>fabids</taxon>
        <taxon>Rosales</taxon>
        <taxon>Rhamnaceae</taxon>
        <taxon>rhamnoid group</taxon>
        <taxon>Rhamneae</taxon>
        <taxon>Rhamnella</taxon>
    </lineage>
</organism>
<keyword evidence="2" id="KW-1185">Reference proteome</keyword>
<evidence type="ECO:0000313" key="1">
    <source>
        <dbReference type="EMBL" id="KAF3433464.1"/>
    </source>
</evidence>
<sequence length="103" mass="12319">MPQFMCQCRCQQRSHAFEGGHFYVHTSSLEQYQIDHHHEMYHWYMDQFRDDLYEQQTTINHLVAQGIVVSLAVGEELEKDLEENFMDTEDFLVHEDSPKPIDL</sequence>